<dbReference type="InterPro" id="IPR008284">
    <property type="entry name" value="MoCF_biosynth_CS"/>
</dbReference>
<dbReference type="eggNOG" id="arCOG00216">
    <property type="taxonomic scope" value="Archaea"/>
</dbReference>
<dbReference type="Gene3D" id="2.170.190.11">
    <property type="entry name" value="Molybdopterin biosynthesis moea protein, domain 3"/>
    <property type="match status" value="1"/>
</dbReference>
<reference evidence="3 4" key="1">
    <citation type="journal article" date="2012" name="J. Bacteriol.">
        <title>Draft Genome Sequence of the Extremely Halophilic Archaeon Halogranum salarium B-1T.</title>
        <authorList>
            <person name="Kim K.K."/>
            <person name="Lee K.C."/>
            <person name="Lee J.S."/>
        </authorList>
    </citation>
    <scope>NUCLEOTIDE SEQUENCE [LARGE SCALE GENOMIC DNA]</scope>
    <source>
        <strain evidence="3 4">B-1</strain>
    </source>
</reference>
<feature type="domain" description="MoaB/Mog" evidence="2">
    <location>
        <begin position="181"/>
        <end position="313"/>
    </location>
</feature>
<dbReference type="SMART" id="SM00852">
    <property type="entry name" value="MoCF_biosynth"/>
    <property type="match status" value="1"/>
</dbReference>
<dbReference type="InterPro" id="IPR001453">
    <property type="entry name" value="MoaB/Mog_dom"/>
</dbReference>
<proteinExistence type="predicted"/>
<dbReference type="Gene3D" id="3.40.980.10">
    <property type="entry name" value="MoaB/Mog-like domain"/>
    <property type="match status" value="1"/>
</dbReference>
<accession>J3A264</accession>
<dbReference type="PATRIC" id="fig|1210908.3.peg.2142"/>
<gene>
    <name evidence="3" type="ORF">HSB1_22370</name>
</gene>
<evidence type="ECO:0000313" key="4">
    <source>
        <dbReference type="Proteomes" id="UP000007813"/>
    </source>
</evidence>
<dbReference type="InterPro" id="IPR036425">
    <property type="entry name" value="MoaB/Mog-like_dom_sf"/>
</dbReference>
<dbReference type="Gene3D" id="3.90.105.10">
    <property type="entry name" value="Molybdopterin biosynthesis moea protein, domain 2"/>
    <property type="match status" value="1"/>
</dbReference>
<dbReference type="InterPro" id="IPR036135">
    <property type="entry name" value="MoeA_linker/N_sf"/>
</dbReference>
<dbReference type="PANTHER" id="PTHR10192:SF5">
    <property type="entry name" value="GEPHYRIN"/>
    <property type="match status" value="1"/>
</dbReference>
<dbReference type="Pfam" id="PF03453">
    <property type="entry name" value="MoeA_N"/>
    <property type="match status" value="1"/>
</dbReference>
<dbReference type="SUPFAM" id="SSF63882">
    <property type="entry name" value="MoeA N-terminal region -like"/>
    <property type="match status" value="1"/>
</dbReference>
<dbReference type="InterPro" id="IPR005110">
    <property type="entry name" value="MoeA_linker/N"/>
</dbReference>
<dbReference type="SUPFAM" id="SSF53218">
    <property type="entry name" value="Molybdenum cofactor biosynthesis proteins"/>
    <property type="match status" value="1"/>
</dbReference>
<dbReference type="GO" id="GO:0006777">
    <property type="term" value="P:Mo-molybdopterin cofactor biosynthetic process"/>
    <property type="evidence" value="ECO:0007669"/>
    <property type="project" value="UniProtKB-KW"/>
</dbReference>
<dbReference type="AlphaFoldDB" id="J3A264"/>
<sequence>MHDHDDMLERETAVDRVLALREEFVSSRDTETVALADVGGRVLAESIIAETDAPKHSHATMDGFAFDARGTYPFDLRADEVFPESDPGTLDAGQAVRVATGAPVPRGATAVIKREDATVEGDILESGPDVTPGTYVYERGSNFHAGDELFADGERLGPKDAILLGDLGRETVEVYERLSVGVVATGTEIHEGVSRDLDSAMLQGLVRAWGHDAVYEGSAPDEYDRVESLVADTAERHDVVVTTGGTSVGHKDHVIRALSTLGEVLFHRVRVRPGKPIAVARLPDHDAVAIAIPGKPVGAHTIASLVARPFFTGDASLPTVEATLACDVGLGPSGFEYVVPVSFAESAESVESAETVAMPLGHVDSPLSVYSDTFDPSVLSSSTRATRADGFVVTTEALSAGDAVRVVPYTVLE</sequence>
<dbReference type="EMBL" id="ALJD01000005">
    <property type="protein sequence ID" value="EJN59418.1"/>
    <property type="molecule type" value="Genomic_DNA"/>
</dbReference>
<dbReference type="RefSeq" id="WP_009367319.1">
    <property type="nucleotide sequence ID" value="NZ_ALJD01000005.1"/>
</dbReference>
<dbReference type="CDD" id="cd00887">
    <property type="entry name" value="MoeA"/>
    <property type="match status" value="1"/>
</dbReference>
<dbReference type="PANTHER" id="PTHR10192">
    <property type="entry name" value="MOLYBDOPTERIN BIOSYNTHESIS PROTEIN"/>
    <property type="match status" value="1"/>
</dbReference>
<evidence type="ECO:0000256" key="1">
    <source>
        <dbReference type="ARBA" id="ARBA00023150"/>
    </source>
</evidence>
<evidence type="ECO:0000259" key="2">
    <source>
        <dbReference type="SMART" id="SM00852"/>
    </source>
</evidence>
<name>J3A264_9EURY</name>
<dbReference type="InterPro" id="IPR038987">
    <property type="entry name" value="MoeA-like"/>
</dbReference>
<comment type="caution">
    <text evidence="3">The sequence shown here is derived from an EMBL/GenBank/DDBJ whole genome shotgun (WGS) entry which is preliminary data.</text>
</comment>
<dbReference type="GO" id="GO:0061599">
    <property type="term" value="F:molybdopterin molybdotransferase activity"/>
    <property type="evidence" value="ECO:0007669"/>
    <property type="project" value="TreeGrafter"/>
</dbReference>
<dbReference type="Proteomes" id="UP000007813">
    <property type="component" value="Unassembled WGS sequence"/>
</dbReference>
<evidence type="ECO:0000313" key="3">
    <source>
        <dbReference type="EMBL" id="EJN59418.1"/>
    </source>
</evidence>
<dbReference type="GO" id="GO:0005829">
    <property type="term" value="C:cytosol"/>
    <property type="evidence" value="ECO:0007669"/>
    <property type="project" value="TreeGrafter"/>
</dbReference>
<dbReference type="PROSITE" id="PS01079">
    <property type="entry name" value="MOCF_BIOSYNTHESIS_2"/>
    <property type="match status" value="1"/>
</dbReference>
<dbReference type="OrthoDB" id="31371at2157"/>
<dbReference type="Pfam" id="PF00994">
    <property type="entry name" value="MoCF_biosynth"/>
    <property type="match status" value="1"/>
</dbReference>
<protein>
    <submittedName>
        <fullName evidence="3">Molybdenum cofactor synthesis domain protein</fullName>
    </submittedName>
</protein>
<organism evidence="3 4">
    <name type="scientific">Halogranum salarium B-1</name>
    <dbReference type="NCBI Taxonomy" id="1210908"/>
    <lineage>
        <taxon>Archaea</taxon>
        <taxon>Methanobacteriati</taxon>
        <taxon>Methanobacteriota</taxon>
        <taxon>Stenosarchaea group</taxon>
        <taxon>Halobacteria</taxon>
        <taxon>Halobacteriales</taxon>
        <taxon>Haloferacaceae</taxon>
    </lineage>
</organism>
<keyword evidence="1" id="KW-0501">Molybdenum cofactor biosynthesis</keyword>